<evidence type="ECO:0000256" key="1">
    <source>
        <dbReference type="SAM" id="MobiDB-lite"/>
    </source>
</evidence>
<feature type="region of interest" description="Disordered" evidence="1">
    <location>
        <begin position="1"/>
        <end position="41"/>
    </location>
</feature>
<sequence>MQGLPSPPPSAPISSRHTLASNTWQGREAASEPITPRGSNGAGLGIVDRALVHHPGSIPGGISQGFRMWGNRGLSRGSPIRPTLAFRLCSISNSPHPHRLSRPRCSEPPKPLHLTALNSTCSDYIAQISTKKLNGVAEFLMWAYLFSDWPGARLCERALFPIGKCVLGGWLVSRLPSADWRTALQHFAGKASGAISLVYAAGVRVRSLQATFLQEDPNLCNWFGVAVRRVESGETVLFISRHIHAPFHPPHVFSQRWERPSRRGAHGVVVRLLASHQGEKGSVSGGVARHFRKWESCRTMPLVGVFFFLCRLFTSPSSALKTDFGARGADCGACGAVCAADCDADCGVCGLCGVSLVKGLRGYRDLCQRLQGSRPTVKVTRILYGGQYGQRGTGMTEHELLQAAIPDPNSLGQPIRERVYARIEVTATPFHSRVLTYSALPSARLVLQCHFSDPDNRTIAASALCNTSAETAAADLKSFMFVSLAHFTPVIDCSPVECTPSAYISHIFVEVHRRFSVAGRSFSCISLLVSRMLLYEEKLPLHSAWNDLFTRACKLSPATRKISSFSIPPGHSELCKSDNKSPPFIRYFIQARKTNGTTLSGLRFGRTDATVILLFIGCYSDFVVSGFSCRGRRGIVTPALRALPTAWQLRDLNSKFHVKEISPHEVSMEQRWNARAGEMGDLRENPPTSGIVRHNSHMRILGRPRRESKHCSPWREASSLTTTPPRPHLYIGKTNFTRQLCKVLKTRPMTTKETCTSANEIVQKV</sequence>
<gene>
    <name evidence="2" type="ORF">PR048_017703</name>
</gene>
<dbReference type="Proteomes" id="UP001159363">
    <property type="component" value="Chromosome 5"/>
</dbReference>
<dbReference type="EMBL" id="JARBHB010000006">
    <property type="protein sequence ID" value="KAJ8881229.1"/>
    <property type="molecule type" value="Genomic_DNA"/>
</dbReference>
<feature type="region of interest" description="Disordered" evidence="1">
    <location>
        <begin position="703"/>
        <end position="729"/>
    </location>
</feature>
<comment type="caution">
    <text evidence="2">The sequence shown here is derived from an EMBL/GenBank/DDBJ whole genome shotgun (WGS) entry which is preliminary data.</text>
</comment>
<feature type="compositionally biased region" description="Pro residues" evidence="1">
    <location>
        <begin position="1"/>
        <end position="11"/>
    </location>
</feature>
<name>A0ABQ9HAC1_9NEOP</name>
<reference evidence="2 3" key="1">
    <citation type="submission" date="2023-02" db="EMBL/GenBank/DDBJ databases">
        <title>LHISI_Scaffold_Assembly.</title>
        <authorList>
            <person name="Stuart O.P."/>
            <person name="Cleave R."/>
            <person name="Magrath M.J.L."/>
            <person name="Mikheyev A.S."/>
        </authorList>
    </citation>
    <scope>NUCLEOTIDE SEQUENCE [LARGE SCALE GENOMIC DNA]</scope>
    <source>
        <strain evidence="2">Daus_M_001</strain>
        <tissue evidence="2">Leg muscle</tissue>
    </source>
</reference>
<evidence type="ECO:0000313" key="2">
    <source>
        <dbReference type="EMBL" id="KAJ8881229.1"/>
    </source>
</evidence>
<feature type="compositionally biased region" description="Polar residues" evidence="1">
    <location>
        <begin position="16"/>
        <end position="25"/>
    </location>
</feature>
<evidence type="ECO:0000313" key="3">
    <source>
        <dbReference type="Proteomes" id="UP001159363"/>
    </source>
</evidence>
<proteinExistence type="predicted"/>
<accession>A0ABQ9HAC1</accession>
<keyword evidence="3" id="KW-1185">Reference proteome</keyword>
<organism evidence="2 3">
    <name type="scientific">Dryococelus australis</name>
    <dbReference type="NCBI Taxonomy" id="614101"/>
    <lineage>
        <taxon>Eukaryota</taxon>
        <taxon>Metazoa</taxon>
        <taxon>Ecdysozoa</taxon>
        <taxon>Arthropoda</taxon>
        <taxon>Hexapoda</taxon>
        <taxon>Insecta</taxon>
        <taxon>Pterygota</taxon>
        <taxon>Neoptera</taxon>
        <taxon>Polyneoptera</taxon>
        <taxon>Phasmatodea</taxon>
        <taxon>Verophasmatodea</taxon>
        <taxon>Anareolatae</taxon>
        <taxon>Phasmatidae</taxon>
        <taxon>Eurycanthinae</taxon>
        <taxon>Dryococelus</taxon>
    </lineage>
</organism>
<protein>
    <submittedName>
        <fullName evidence="2">Uncharacterized protein</fullName>
    </submittedName>
</protein>